<dbReference type="Pfam" id="PF04452">
    <property type="entry name" value="Methyltrans_RNA"/>
    <property type="match status" value="1"/>
</dbReference>
<name>A0A1G6KUG3_9BACT</name>
<feature type="domain" description="Ribosomal RNA small subunit methyltransferase E methyltransferase" evidence="11">
    <location>
        <begin position="75"/>
        <end position="230"/>
    </location>
</feature>
<dbReference type="InterPro" id="IPR029028">
    <property type="entry name" value="Alpha/beta_knot_MTases"/>
</dbReference>
<dbReference type="CDD" id="cd18084">
    <property type="entry name" value="RsmE-like"/>
    <property type="match status" value="1"/>
</dbReference>
<evidence type="ECO:0000313" key="14">
    <source>
        <dbReference type="Proteomes" id="UP000199411"/>
    </source>
</evidence>
<dbReference type="Proteomes" id="UP000199411">
    <property type="component" value="Unassembled WGS sequence"/>
</dbReference>
<dbReference type="PANTHER" id="PTHR30027:SF3">
    <property type="entry name" value="16S RRNA (URACIL(1498)-N(3))-METHYLTRANSFERASE"/>
    <property type="match status" value="1"/>
</dbReference>
<reference evidence="14" key="1">
    <citation type="submission" date="2016-10" db="EMBL/GenBank/DDBJ databases">
        <authorList>
            <person name="Varghese N."/>
            <person name="Submissions S."/>
        </authorList>
    </citation>
    <scope>NUCLEOTIDE SEQUENCE [LARGE SCALE GENOMIC DNA]</scope>
    <source>
        <strain evidence="14">DSM 8415</strain>
    </source>
</reference>
<dbReference type="GO" id="GO:0070042">
    <property type="term" value="F:rRNA (uridine-N3-)-methyltransferase activity"/>
    <property type="evidence" value="ECO:0007669"/>
    <property type="project" value="TreeGrafter"/>
</dbReference>
<comment type="similarity">
    <text evidence="2 10">Belongs to the RNA methyltransferase RsmE family.</text>
</comment>
<comment type="catalytic activity">
    <reaction evidence="9 10">
        <text>uridine(1498) in 16S rRNA + S-adenosyl-L-methionine = N(3)-methyluridine(1498) in 16S rRNA + S-adenosyl-L-homocysteine + H(+)</text>
        <dbReference type="Rhea" id="RHEA:42920"/>
        <dbReference type="Rhea" id="RHEA-COMP:10283"/>
        <dbReference type="Rhea" id="RHEA-COMP:10284"/>
        <dbReference type="ChEBI" id="CHEBI:15378"/>
        <dbReference type="ChEBI" id="CHEBI:57856"/>
        <dbReference type="ChEBI" id="CHEBI:59789"/>
        <dbReference type="ChEBI" id="CHEBI:65315"/>
        <dbReference type="ChEBI" id="CHEBI:74502"/>
        <dbReference type="EC" id="2.1.1.193"/>
    </reaction>
</comment>
<keyword evidence="3 10" id="KW-0963">Cytoplasm</keyword>
<dbReference type="PIRSF" id="PIRSF015601">
    <property type="entry name" value="MTase_slr0722"/>
    <property type="match status" value="1"/>
</dbReference>
<dbReference type="Pfam" id="PF20260">
    <property type="entry name" value="PUA_4"/>
    <property type="match status" value="1"/>
</dbReference>
<comment type="function">
    <text evidence="8 10">Specifically methylates the N3 position of the uracil ring of uridine 1498 (m3U1498) in 16S rRNA. Acts on the fully assembled 30S ribosomal subunit.</text>
</comment>
<evidence type="ECO:0000256" key="4">
    <source>
        <dbReference type="ARBA" id="ARBA00022552"/>
    </source>
</evidence>
<evidence type="ECO:0000256" key="5">
    <source>
        <dbReference type="ARBA" id="ARBA00022603"/>
    </source>
</evidence>
<dbReference type="SUPFAM" id="SSF88697">
    <property type="entry name" value="PUA domain-like"/>
    <property type="match status" value="1"/>
</dbReference>
<dbReference type="AlphaFoldDB" id="A0A1G6KUG3"/>
<sequence length="235" mass="26878">MSLPCFIGKFSDGYLIIDGQEYHHAINVKRLKINDKIEVNDLNGNYFVATINKIEKKYLTAVINNKVKKNIPKASIVLYQCLPNKLSKIDELIEPISQLNTTIFIPTISQYCALKPKDIESKIAKWEKIAIQSIKQCKRLFPVNIDKPQYLFNINPQEQIKIVFYENEKSMTLKNLEIKKFDSIAILIGPEGGLSEKEIIYLQKKGFKTLSLATNILKTEVATITALSQIELMLR</sequence>
<accession>A0A1G6KUG3</accession>
<dbReference type="EC" id="2.1.1.193" evidence="10"/>
<dbReference type="Gene3D" id="3.40.1280.10">
    <property type="match status" value="1"/>
</dbReference>
<dbReference type="PANTHER" id="PTHR30027">
    <property type="entry name" value="RIBOSOMAL RNA SMALL SUBUNIT METHYLTRANSFERASE E"/>
    <property type="match status" value="1"/>
</dbReference>
<evidence type="ECO:0000256" key="9">
    <source>
        <dbReference type="ARBA" id="ARBA00047944"/>
    </source>
</evidence>
<keyword evidence="14" id="KW-1185">Reference proteome</keyword>
<dbReference type="GO" id="GO:0005737">
    <property type="term" value="C:cytoplasm"/>
    <property type="evidence" value="ECO:0007669"/>
    <property type="project" value="UniProtKB-SubCell"/>
</dbReference>
<organism evidence="13 14">
    <name type="scientific">Desulfurella multipotens</name>
    <dbReference type="NCBI Taxonomy" id="79269"/>
    <lineage>
        <taxon>Bacteria</taxon>
        <taxon>Pseudomonadati</taxon>
        <taxon>Campylobacterota</taxon>
        <taxon>Desulfurellia</taxon>
        <taxon>Desulfurellales</taxon>
        <taxon>Desulfurellaceae</taxon>
        <taxon>Desulfurella</taxon>
    </lineage>
</organism>
<evidence type="ECO:0000256" key="2">
    <source>
        <dbReference type="ARBA" id="ARBA00005528"/>
    </source>
</evidence>
<dbReference type="InterPro" id="IPR046887">
    <property type="entry name" value="RsmE_PUA-like"/>
</dbReference>
<dbReference type="OrthoDB" id="9815641at2"/>
<keyword evidence="5 10" id="KW-0489">Methyltransferase</keyword>
<dbReference type="EMBL" id="FMYU01000004">
    <property type="protein sequence ID" value="SDC34125.1"/>
    <property type="molecule type" value="Genomic_DNA"/>
</dbReference>
<protein>
    <recommendedName>
        <fullName evidence="10">Ribosomal RNA small subunit methyltransferase E</fullName>
        <ecNumber evidence="10">2.1.1.193</ecNumber>
    </recommendedName>
</protein>
<dbReference type="NCBIfam" id="TIGR00046">
    <property type="entry name" value="RsmE family RNA methyltransferase"/>
    <property type="match status" value="1"/>
</dbReference>
<keyword evidence="7 10" id="KW-0949">S-adenosyl-L-methionine</keyword>
<keyword evidence="6 10" id="KW-0808">Transferase</keyword>
<dbReference type="SUPFAM" id="SSF75217">
    <property type="entry name" value="alpha/beta knot"/>
    <property type="match status" value="1"/>
</dbReference>
<evidence type="ECO:0000256" key="7">
    <source>
        <dbReference type="ARBA" id="ARBA00022691"/>
    </source>
</evidence>
<dbReference type="InterPro" id="IPR046886">
    <property type="entry name" value="RsmE_MTase_dom"/>
</dbReference>
<evidence type="ECO:0000256" key="6">
    <source>
        <dbReference type="ARBA" id="ARBA00022679"/>
    </source>
</evidence>
<evidence type="ECO:0000259" key="11">
    <source>
        <dbReference type="Pfam" id="PF04452"/>
    </source>
</evidence>
<evidence type="ECO:0000256" key="3">
    <source>
        <dbReference type="ARBA" id="ARBA00022490"/>
    </source>
</evidence>
<gene>
    <name evidence="13" type="ORF">SAMN05660835_00683</name>
</gene>
<keyword evidence="4 10" id="KW-0698">rRNA processing</keyword>
<dbReference type="InterPro" id="IPR015947">
    <property type="entry name" value="PUA-like_sf"/>
</dbReference>
<evidence type="ECO:0000259" key="12">
    <source>
        <dbReference type="Pfam" id="PF20260"/>
    </source>
</evidence>
<evidence type="ECO:0000256" key="10">
    <source>
        <dbReference type="PIRNR" id="PIRNR015601"/>
    </source>
</evidence>
<evidence type="ECO:0000256" key="1">
    <source>
        <dbReference type="ARBA" id="ARBA00004496"/>
    </source>
</evidence>
<comment type="subcellular location">
    <subcellularLocation>
        <location evidence="1 10">Cytoplasm</location>
    </subcellularLocation>
</comment>
<feature type="domain" description="Ribosomal RNA small subunit methyltransferase E PUA-like" evidence="12">
    <location>
        <begin position="17"/>
        <end position="63"/>
    </location>
</feature>
<dbReference type="RefSeq" id="WP_092128242.1">
    <property type="nucleotide sequence ID" value="NZ_FMYU01000004.1"/>
</dbReference>
<evidence type="ECO:0000313" key="13">
    <source>
        <dbReference type="EMBL" id="SDC34125.1"/>
    </source>
</evidence>
<proteinExistence type="inferred from homology"/>
<dbReference type="GO" id="GO:0070475">
    <property type="term" value="P:rRNA base methylation"/>
    <property type="evidence" value="ECO:0007669"/>
    <property type="project" value="TreeGrafter"/>
</dbReference>
<dbReference type="InterPro" id="IPR029026">
    <property type="entry name" value="tRNA_m1G_MTases_N"/>
</dbReference>
<evidence type="ECO:0000256" key="8">
    <source>
        <dbReference type="ARBA" id="ARBA00025699"/>
    </source>
</evidence>
<dbReference type="InterPro" id="IPR006700">
    <property type="entry name" value="RsmE"/>
</dbReference>